<dbReference type="RefSeq" id="WP_044195654.1">
    <property type="nucleotide sequence ID" value="NZ_JMCB01000017.1"/>
</dbReference>
<sequence>MRRTRRGPLVVFLLGAVLGLGAGCEPIDVADLENPLGLSDTTCYRDSDCAPNGCCGEATNPTHVSEAPSCVGVRCDGTCAPNTIDCGRCIAVCRDSRCASACQ</sequence>
<dbReference type="EMBL" id="JMCB01000017">
    <property type="protein sequence ID" value="KFE63428.1"/>
    <property type="molecule type" value="Genomic_DNA"/>
</dbReference>
<protein>
    <recommendedName>
        <fullName evidence="4">Lipoprotein</fullName>
    </recommendedName>
</protein>
<evidence type="ECO:0008006" key="4">
    <source>
        <dbReference type="Google" id="ProtNLM"/>
    </source>
</evidence>
<organism evidence="2 3">
    <name type="scientific">Hyalangium minutum</name>
    <dbReference type="NCBI Taxonomy" id="394096"/>
    <lineage>
        <taxon>Bacteria</taxon>
        <taxon>Pseudomonadati</taxon>
        <taxon>Myxococcota</taxon>
        <taxon>Myxococcia</taxon>
        <taxon>Myxococcales</taxon>
        <taxon>Cystobacterineae</taxon>
        <taxon>Archangiaceae</taxon>
        <taxon>Hyalangium</taxon>
    </lineage>
</organism>
<dbReference type="STRING" id="394096.DB31_2546"/>
<dbReference type="PROSITE" id="PS51257">
    <property type="entry name" value="PROKAR_LIPOPROTEIN"/>
    <property type="match status" value="1"/>
</dbReference>
<gene>
    <name evidence="2" type="ORF">DB31_2546</name>
</gene>
<keyword evidence="1" id="KW-0732">Signal</keyword>
<feature type="chain" id="PRO_5001799428" description="Lipoprotein" evidence="1">
    <location>
        <begin position="23"/>
        <end position="103"/>
    </location>
</feature>
<keyword evidence="3" id="KW-1185">Reference proteome</keyword>
<comment type="caution">
    <text evidence="2">The sequence shown here is derived from an EMBL/GenBank/DDBJ whole genome shotgun (WGS) entry which is preliminary data.</text>
</comment>
<dbReference type="OrthoDB" id="5518459at2"/>
<accession>A0A085W6W5</accession>
<name>A0A085W6W5_9BACT</name>
<evidence type="ECO:0000313" key="3">
    <source>
        <dbReference type="Proteomes" id="UP000028725"/>
    </source>
</evidence>
<evidence type="ECO:0000313" key="2">
    <source>
        <dbReference type="EMBL" id="KFE63428.1"/>
    </source>
</evidence>
<dbReference type="Proteomes" id="UP000028725">
    <property type="component" value="Unassembled WGS sequence"/>
</dbReference>
<reference evidence="2 3" key="1">
    <citation type="submission" date="2014-04" db="EMBL/GenBank/DDBJ databases">
        <title>Genome assembly of Hyalangium minutum DSM 14724.</title>
        <authorList>
            <person name="Sharma G."/>
            <person name="Subramanian S."/>
        </authorList>
    </citation>
    <scope>NUCLEOTIDE SEQUENCE [LARGE SCALE GENOMIC DNA]</scope>
    <source>
        <strain evidence="2 3">DSM 14724</strain>
    </source>
</reference>
<dbReference type="AlphaFoldDB" id="A0A085W6W5"/>
<feature type="signal peptide" evidence="1">
    <location>
        <begin position="1"/>
        <end position="22"/>
    </location>
</feature>
<proteinExistence type="predicted"/>
<evidence type="ECO:0000256" key="1">
    <source>
        <dbReference type="SAM" id="SignalP"/>
    </source>
</evidence>